<dbReference type="PANTHER" id="PTHR40547:SF1">
    <property type="entry name" value="SLL0298 PROTEIN"/>
    <property type="match status" value="1"/>
</dbReference>
<dbReference type="Pfam" id="PF09835">
    <property type="entry name" value="DUF2062"/>
    <property type="match status" value="1"/>
</dbReference>
<reference evidence="3" key="1">
    <citation type="journal article" date="2022" name="Environ. Microbiol.">
        <title>Geoalkalibacter halelectricus SAP #1 sp. nov. possessing extracellular electron transfer and mineral#reducing capabilities from a haloalkaline environment.</title>
        <authorList>
            <person name="Yadav S."/>
            <person name="Singh R."/>
            <person name="Sundharam S.S."/>
            <person name="Chaudhary S."/>
            <person name="Krishnamurthi S."/>
            <person name="Patil S.A."/>
        </authorList>
    </citation>
    <scope>NUCLEOTIDE SEQUENCE</scope>
    <source>
        <strain evidence="3">SAP-1</strain>
    </source>
</reference>
<dbReference type="InterPro" id="IPR018639">
    <property type="entry name" value="DUF2062"/>
</dbReference>
<proteinExistence type="predicted"/>
<evidence type="ECO:0000313" key="3">
    <source>
        <dbReference type="EMBL" id="UWZ78540.1"/>
    </source>
</evidence>
<dbReference type="PANTHER" id="PTHR40547">
    <property type="entry name" value="SLL0298 PROTEIN"/>
    <property type="match status" value="1"/>
</dbReference>
<sequence>MILGFMWQRLALIRQFKLNFIRLLRARGSADEIAKGLALGVFIGMTPTFGVQMIIAIFVAVLLRENKIAAAAGVWVTNPATAPFIYALGYETGRLLLGMERVVMVREFNYEAIKQFGWDLFLPLTVGGIVLGFLCAAITYALTVRAIPVLKTWRIPRWPRPRRR</sequence>
<evidence type="ECO:0000313" key="4">
    <source>
        <dbReference type="Proteomes" id="UP001060414"/>
    </source>
</evidence>
<protein>
    <submittedName>
        <fullName evidence="3">DUF2062 domain-containing protein</fullName>
    </submittedName>
</protein>
<feature type="transmembrane region" description="Helical" evidence="1">
    <location>
        <begin position="37"/>
        <end position="61"/>
    </location>
</feature>
<feature type="transmembrane region" description="Helical" evidence="1">
    <location>
        <begin position="68"/>
        <end position="89"/>
    </location>
</feature>
<keyword evidence="1" id="KW-1133">Transmembrane helix</keyword>
<keyword evidence="1" id="KW-0812">Transmembrane</keyword>
<evidence type="ECO:0000259" key="2">
    <source>
        <dbReference type="Pfam" id="PF09835"/>
    </source>
</evidence>
<organism evidence="3 4">
    <name type="scientific">Geoalkalibacter halelectricus</name>
    <dbReference type="NCBI Taxonomy" id="2847045"/>
    <lineage>
        <taxon>Bacteria</taxon>
        <taxon>Pseudomonadati</taxon>
        <taxon>Thermodesulfobacteriota</taxon>
        <taxon>Desulfuromonadia</taxon>
        <taxon>Desulfuromonadales</taxon>
        <taxon>Geoalkalibacteraceae</taxon>
        <taxon>Geoalkalibacter</taxon>
    </lineage>
</organism>
<dbReference type="EMBL" id="CP092109">
    <property type="protein sequence ID" value="UWZ78540.1"/>
    <property type="molecule type" value="Genomic_DNA"/>
</dbReference>
<gene>
    <name evidence="3" type="ORF">L9S41_12735</name>
</gene>
<dbReference type="Proteomes" id="UP001060414">
    <property type="component" value="Chromosome"/>
</dbReference>
<feature type="transmembrane region" description="Helical" evidence="1">
    <location>
        <begin position="120"/>
        <end position="144"/>
    </location>
</feature>
<evidence type="ECO:0000256" key="1">
    <source>
        <dbReference type="SAM" id="Phobius"/>
    </source>
</evidence>
<keyword evidence="4" id="KW-1185">Reference proteome</keyword>
<dbReference type="RefSeq" id="WP_260746894.1">
    <property type="nucleotide sequence ID" value="NZ_CP092109.1"/>
</dbReference>
<keyword evidence="1" id="KW-0472">Membrane</keyword>
<name>A0ABY5ZHA9_9BACT</name>
<accession>A0ABY5ZHA9</accession>
<feature type="domain" description="DUF2062" evidence="2">
    <location>
        <begin position="14"/>
        <end position="149"/>
    </location>
</feature>